<accession>A0ABY1BQX9</accession>
<name>A0ABY1BQX9_9PSED</name>
<reference evidence="1 2" key="1">
    <citation type="submission" date="2016-10" db="EMBL/GenBank/DDBJ databases">
        <authorList>
            <person name="Varghese N."/>
            <person name="Submissions S."/>
        </authorList>
    </citation>
    <scope>NUCLEOTIDE SEQUENCE [LARGE SCALE GENOMIC DNA]</scope>
    <source>
        <strain evidence="1 2">CIP 109853</strain>
    </source>
</reference>
<organism evidence="1 2">
    <name type="scientific">Pseudomonas cuatrocienegasensis</name>
    <dbReference type="NCBI Taxonomy" id="543360"/>
    <lineage>
        <taxon>Bacteria</taxon>
        <taxon>Pseudomonadati</taxon>
        <taxon>Pseudomonadota</taxon>
        <taxon>Gammaproteobacteria</taxon>
        <taxon>Pseudomonadales</taxon>
        <taxon>Pseudomonadaceae</taxon>
        <taxon>Pseudomonas</taxon>
    </lineage>
</organism>
<evidence type="ECO:0000313" key="1">
    <source>
        <dbReference type="EMBL" id="SER41272.1"/>
    </source>
</evidence>
<keyword evidence="2" id="KW-1185">Reference proteome</keyword>
<protein>
    <submittedName>
        <fullName evidence="1">Uncharacterized protein</fullName>
    </submittedName>
</protein>
<dbReference type="EMBL" id="FOFP01000028">
    <property type="protein sequence ID" value="SER41272.1"/>
    <property type="molecule type" value="Genomic_DNA"/>
</dbReference>
<dbReference type="Proteomes" id="UP000198512">
    <property type="component" value="Unassembled WGS sequence"/>
</dbReference>
<dbReference type="RefSeq" id="WP_069521933.1">
    <property type="nucleotide sequence ID" value="NZ_FOFP01000028.1"/>
</dbReference>
<proteinExistence type="predicted"/>
<sequence>MNGPTFQIVEGTTFGFELTWSDAAGAPIDITGCAARFVICPASSSQVLAECTTQADGITLGGATGEVVVALAPSKTAGQHSKQWQGARYELRIEYPSGDVYSLLRGTVALSPGLA</sequence>
<gene>
    <name evidence="1" type="ORF">SAMN05216600_12830</name>
</gene>
<evidence type="ECO:0000313" key="2">
    <source>
        <dbReference type="Proteomes" id="UP000198512"/>
    </source>
</evidence>
<comment type="caution">
    <text evidence="1">The sequence shown here is derived from an EMBL/GenBank/DDBJ whole genome shotgun (WGS) entry which is preliminary data.</text>
</comment>